<evidence type="ECO:0000313" key="2">
    <source>
        <dbReference type="Proteomes" id="UP000694865"/>
    </source>
</evidence>
<accession>A0ABM0M5I6</accession>
<organism evidence="2 3">
    <name type="scientific">Saccoglossus kowalevskii</name>
    <name type="common">Acorn worm</name>
    <dbReference type="NCBI Taxonomy" id="10224"/>
    <lineage>
        <taxon>Eukaryota</taxon>
        <taxon>Metazoa</taxon>
        <taxon>Hemichordata</taxon>
        <taxon>Enteropneusta</taxon>
        <taxon>Harrimaniidae</taxon>
        <taxon>Saccoglossus</taxon>
    </lineage>
</organism>
<sequence length="195" mass="22805">MVAYLSEMQSTITNLNKLQLVTIILGKAAANEQLKEELEGIIGGLTEYLNNVKQQATRQREDYDDLQREKDTLMEQLHQLEAEKSMMRYEVEEREKLQKRIDDLEKSLGEAQTLNESLRDTQNELSQRPDPEIEAKMKAALKEADKLRLALEEEQRKAQVLIKMFKNYGNDYVGLFRERQQKDVICFKYAVSCRK</sequence>
<dbReference type="Gene3D" id="1.10.287.1490">
    <property type="match status" value="1"/>
</dbReference>
<dbReference type="RefSeq" id="XP_006815277.1">
    <property type="nucleotide sequence ID" value="XM_006815214.1"/>
</dbReference>
<dbReference type="Proteomes" id="UP000694865">
    <property type="component" value="Unplaced"/>
</dbReference>
<keyword evidence="1" id="KW-0175">Coiled coil</keyword>
<dbReference type="GeneID" id="102801972"/>
<evidence type="ECO:0000313" key="3">
    <source>
        <dbReference type="RefSeq" id="XP_006815277.1"/>
    </source>
</evidence>
<name>A0ABM0M5I6_SACKO</name>
<feature type="coiled-coil region" evidence="1">
    <location>
        <begin position="49"/>
        <end position="164"/>
    </location>
</feature>
<reference evidence="3" key="1">
    <citation type="submission" date="2025-08" db="UniProtKB">
        <authorList>
            <consortium name="RefSeq"/>
        </authorList>
    </citation>
    <scope>IDENTIFICATION</scope>
    <source>
        <tissue evidence="3">Testes</tissue>
    </source>
</reference>
<proteinExistence type="predicted"/>
<protein>
    <submittedName>
        <fullName evidence="3">Centriolin-like</fullName>
    </submittedName>
</protein>
<gene>
    <name evidence="3" type="primary">LOC102801972</name>
</gene>
<keyword evidence="2" id="KW-1185">Reference proteome</keyword>
<evidence type="ECO:0000256" key="1">
    <source>
        <dbReference type="SAM" id="Coils"/>
    </source>
</evidence>